<proteinExistence type="predicted"/>
<dbReference type="Gene3D" id="3.40.190.10">
    <property type="entry name" value="Periplasmic binding protein-like II"/>
    <property type="match status" value="2"/>
</dbReference>
<evidence type="ECO:0000256" key="6">
    <source>
        <dbReference type="SAM" id="SignalP"/>
    </source>
</evidence>
<keyword evidence="3 6" id="KW-0732">Signal</keyword>
<comment type="caution">
    <text evidence="7">The sequence shown here is derived from an EMBL/GenBank/DDBJ whole genome shotgun (WGS) entry which is preliminary data.</text>
</comment>
<evidence type="ECO:0000256" key="5">
    <source>
        <dbReference type="PIRSR" id="PIRSR019574-1"/>
    </source>
</evidence>
<evidence type="ECO:0000256" key="3">
    <source>
        <dbReference type="ARBA" id="ARBA00022729"/>
    </source>
</evidence>
<dbReference type="InterPro" id="IPR006059">
    <property type="entry name" value="SBP"/>
</dbReference>
<feature type="binding site" evidence="5">
    <location>
        <begin position="164"/>
        <end position="167"/>
    </location>
    <ligand>
        <name>spermidine</name>
        <dbReference type="ChEBI" id="CHEBI:57834"/>
    </ligand>
</feature>
<evidence type="ECO:0000313" key="7">
    <source>
        <dbReference type="EMBL" id="HIZ88373.1"/>
    </source>
</evidence>
<accession>A0A9D2KBS6</accession>
<evidence type="ECO:0000313" key="8">
    <source>
        <dbReference type="Proteomes" id="UP000824176"/>
    </source>
</evidence>
<evidence type="ECO:0000256" key="4">
    <source>
        <dbReference type="ARBA" id="ARBA00022764"/>
    </source>
</evidence>
<name>A0A9D2KBS6_9BACT</name>
<feature type="signal peptide" evidence="6">
    <location>
        <begin position="1"/>
        <end position="16"/>
    </location>
</feature>
<comment type="subcellular location">
    <subcellularLocation>
        <location evidence="1">Periplasm</location>
    </subcellularLocation>
</comment>
<dbReference type="PRINTS" id="PR00909">
    <property type="entry name" value="SPERMDNBNDNG"/>
</dbReference>
<dbReference type="Proteomes" id="UP000824176">
    <property type="component" value="Unassembled WGS sequence"/>
</dbReference>
<evidence type="ECO:0000256" key="2">
    <source>
        <dbReference type="ARBA" id="ARBA00022448"/>
    </source>
</evidence>
<dbReference type="PIRSF" id="PIRSF019574">
    <property type="entry name" value="Periplasmic_polyamine_BP"/>
    <property type="match status" value="1"/>
</dbReference>
<protein>
    <submittedName>
        <fullName evidence="7">Extracellular solute-binding protein</fullName>
    </submittedName>
</protein>
<feature type="binding site" evidence="5">
    <location>
        <position position="81"/>
    </location>
    <ligand>
        <name>spermidine</name>
        <dbReference type="ChEBI" id="CHEBI:57834"/>
    </ligand>
</feature>
<organism evidence="7 8">
    <name type="scientific">Candidatus Mucispirillum faecigallinarum</name>
    <dbReference type="NCBI Taxonomy" id="2838699"/>
    <lineage>
        <taxon>Bacteria</taxon>
        <taxon>Pseudomonadati</taxon>
        <taxon>Deferribacterota</taxon>
        <taxon>Deferribacteres</taxon>
        <taxon>Deferribacterales</taxon>
        <taxon>Mucispirillaceae</taxon>
        <taxon>Mucispirillum</taxon>
    </lineage>
</organism>
<sequence length="347" mass="39978">MKKIFILMLVSFTVFACTKKPVNEVYVYNWSEYIPDEVIKQFEDETGIKVRYTTYDSNEAMYAKIKITGGADYDVAVPSTYYVQKMQKEGLIQAIDKTKLTNFSKLNHQLINQPYDPDNKYSVPFMWGTTAIGVNAKYIDPATISSWNDLWKEEFKGKVMLQNDLREVFHAALRSLGYSGNTKNREEIEAAYNKLVKLMPSVKLFNSDSPRTPFLNEEVYIGIMWSGEAYMAAQENENIKYIYPKDGAAVWVDSLVIPSKAKNVENAYKFIDFIIRPDISAQISNYVGYTTPLKKEEVAQYLDNETKNSRTIFPTDDDLKNSEFQLDVEEALPVYSTYWEKLKIGEN</sequence>
<dbReference type="GO" id="GO:0015846">
    <property type="term" value="P:polyamine transport"/>
    <property type="evidence" value="ECO:0007669"/>
    <property type="project" value="InterPro"/>
</dbReference>
<dbReference type="InterPro" id="IPR001188">
    <property type="entry name" value="Sperm_putr-bd"/>
</dbReference>
<dbReference type="PROSITE" id="PS51257">
    <property type="entry name" value="PROKAR_LIPOPROTEIN"/>
    <property type="match status" value="1"/>
</dbReference>
<feature type="binding site" evidence="5">
    <location>
        <position position="325"/>
    </location>
    <ligand>
        <name>spermidine</name>
        <dbReference type="ChEBI" id="CHEBI:57834"/>
    </ligand>
</feature>
<evidence type="ECO:0000256" key="1">
    <source>
        <dbReference type="ARBA" id="ARBA00004418"/>
    </source>
</evidence>
<keyword evidence="2" id="KW-0813">Transport</keyword>
<dbReference type="PANTHER" id="PTHR30222:SF17">
    <property type="entry name" value="SPERMIDINE_PUTRESCINE-BINDING PERIPLASMIC PROTEIN"/>
    <property type="match status" value="1"/>
</dbReference>
<feature type="binding site" evidence="5">
    <location>
        <position position="32"/>
    </location>
    <ligand>
        <name>spermidine</name>
        <dbReference type="ChEBI" id="CHEBI:57834"/>
    </ligand>
</feature>
<dbReference type="PANTHER" id="PTHR30222">
    <property type="entry name" value="SPERMIDINE/PUTRESCINE-BINDING PERIPLASMIC PROTEIN"/>
    <property type="match status" value="1"/>
</dbReference>
<feature type="chain" id="PRO_5039555079" evidence="6">
    <location>
        <begin position="17"/>
        <end position="347"/>
    </location>
</feature>
<keyword evidence="4" id="KW-0574">Periplasm</keyword>
<dbReference type="Pfam" id="PF13416">
    <property type="entry name" value="SBP_bac_8"/>
    <property type="match status" value="1"/>
</dbReference>
<gene>
    <name evidence="7" type="ORF">H9804_00365</name>
</gene>
<dbReference type="GO" id="GO:0042597">
    <property type="term" value="C:periplasmic space"/>
    <property type="evidence" value="ECO:0007669"/>
    <property type="project" value="UniProtKB-SubCell"/>
</dbReference>
<reference evidence="7" key="1">
    <citation type="journal article" date="2021" name="PeerJ">
        <title>Extensive microbial diversity within the chicken gut microbiome revealed by metagenomics and culture.</title>
        <authorList>
            <person name="Gilroy R."/>
            <person name="Ravi A."/>
            <person name="Getino M."/>
            <person name="Pursley I."/>
            <person name="Horton D.L."/>
            <person name="Alikhan N.F."/>
            <person name="Baker D."/>
            <person name="Gharbi K."/>
            <person name="Hall N."/>
            <person name="Watson M."/>
            <person name="Adriaenssens E.M."/>
            <person name="Foster-Nyarko E."/>
            <person name="Jarju S."/>
            <person name="Secka A."/>
            <person name="Antonio M."/>
            <person name="Oren A."/>
            <person name="Chaudhuri R.R."/>
            <person name="La Ragione R."/>
            <person name="Hildebrand F."/>
            <person name="Pallen M.J."/>
        </authorList>
    </citation>
    <scope>NUCLEOTIDE SEQUENCE</scope>
    <source>
        <strain evidence="7">ChiW4-1371</strain>
    </source>
</reference>
<dbReference type="GO" id="GO:0019808">
    <property type="term" value="F:polyamine binding"/>
    <property type="evidence" value="ECO:0007669"/>
    <property type="project" value="InterPro"/>
</dbReference>
<reference evidence="7" key="2">
    <citation type="submission" date="2021-04" db="EMBL/GenBank/DDBJ databases">
        <authorList>
            <person name="Gilroy R."/>
        </authorList>
    </citation>
    <scope>NUCLEOTIDE SEQUENCE</scope>
    <source>
        <strain evidence="7">ChiW4-1371</strain>
    </source>
</reference>
<dbReference type="SUPFAM" id="SSF53850">
    <property type="entry name" value="Periplasmic binding protein-like II"/>
    <property type="match status" value="1"/>
</dbReference>
<dbReference type="AlphaFoldDB" id="A0A9D2KBS6"/>
<dbReference type="EMBL" id="DXAQ01000005">
    <property type="protein sequence ID" value="HIZ88373.1"/>
    <property type="molecule type" value="Genomic_DNA"/>
</dbReference>